<organism evidence="2 3">
    <name type="scientific">Miscanthus lutarioriparius</name>
    <dbReference type="NCBI Taxonomy" id="422564"/>
    <lineage>
        <taxon>Eukaryota</taxon>
        <taxon>Viridiplantae</taxon>
        <taxon>Streptophyta</taxon>
        <taxon>Embryophyta</taxon>
        <taxon>Tracheophyta</taxon>
        <taxon>Spermatophyta</taxon>
        <taxon>Magnoliopsida</taxon>
        <taxon>Liliopsida</taxon>
        <taxon>Poales</taxon>
        <taxon>Poaceae</taxon>
        <taxon>PACMAD clade</taxon>
        <taxon>Panicoideae</taxon>
        <taxon>Andropogonodae</taxon>
        <taxon>Andropogoneae</taxon>
        <taxon>Saccharinae</taxon>
        <taxon>Miscanthus</taxon>
    </lineage>
</organism>
<feature type="compositionally biased region" description="Gly residues" evidence="1">
    <location>
        <begin position="58"/>
        <end position="93"/>
    </location>
</feature>
<dbReference type="InterPro" id="IPR043502">
    <property type="entry name" value="DNA/RNA_pol_sf"/>
</dbReference>
<dbReference type="InterPro" id="IPR036397">
    <property type="entry name" value="RNaseH_sf"/>
</dbReference>
<evidence type="ECO:0000256" key="1">
    <source>
        <dbReference type="SAM" id="MobiDB-lite"/>
    </source>
</evidence>
<dbReference type="PANTHER" id="PTHR11439:SF467">
    <property type="entry name" value="INTEGRASE CATALYTIC DOMAIN-CONTAINING PROTEIN"/>
    <property type="match status" value="1"/>
</dbReference>
<dbReference type="Proteomes" id="UP000604825">
    <property type="component" value="Unassembled WGS sequence"/>
</dbReference>
<dbReference type="SUPFAM" id="SSF56672">
    <property type="entry name" value="DNA/RNA polymerases"/>
    <property type="match status" value="1"/>
</dbReference>
<dbReference type="OrthoDB" id="780992at2759"/>
<dbReference type="EMBL" id="CAJGYO010000004">
    <property type="protein sequence ID" value="CAD6223427.1"/>
    <property type="molecule type" value="Genomic_DNA"/>
</dbReference>
<dbReference type="Gene3D" id="3.30.420.10">
    <property type="entry name" value="Ribonuclease H-like superfamily/Ribonuclease H"/>
    <property type="match status" value="1"/>
</dbReference>
<accession>A0A811NEU9</accession>
<protein>
    <submittedName>
        <fullName evidence="2">Uncharacterized protein</fullName>
    </submittedName>
</protein>
<dbReference type="AlphaFoldDB" id="A0A811NEU9"/>
<sequence>MEEAVSAMVIEESRLRMMSSNNPVKSAYTTVVERKCYNYGEEGHLSYNCPLPKTYGGRSGTHGGRGGARGDQGGGRGGHGGGRAGGRGRGRGGPQANAATMESGPQVNVVVVEEVPSLTLTEEQVKQWEQWQRMKASKISKTTLVGPVIATTNHFGNFANYAHLGKGEEGGKSDWDWSQDVDKTKLVCDACELGKHTRSTYPSIGLRSCEPFMLIHFDVWGPCSVTSLSGFKWFVTFIDCYTRMTWIYMLRVSVVSRYMHDPRTRHMEVVYRILRYLKGTPGRGLWFRKNRHLDLEGYYDADWASSRGDRRSTSGYCVFVGGNLVSWRSKKQVVVARSTAEAEYRAMALSLCEMLWLKGLLKELRLLKNETMMLHCDNVVVINIANNLVQLDRTKHVEIDRFFIKEKLDNGVLRLKYVKSHSQIVHCFTKSLGPSENELSCNKMGM</sequence>
<feature type="region of interest" description="Disordered" evidence="1">
    <location>
        <begin position="58"/>
        <end position="102"/>
    </location>
</feature>
<proteinExistence type="predicted"/>
<keyword evidence="3" id="KW-1185">Reference proteome</keyword>
<evidence type="ECO:0000313" key="2">
    <source>
        <dbReference type="EMBL" id="CAD6223427.1"/>
    </source>
</evidence>
<dbReference type="GO" id="GO:0003676">
    <property type="term" value="F:nucleic acid binding"/>
    <property type="evidence" value="ECO:0007669"/>
    <property type="project" value="InterPro"/>
</dbReference>
<dbReference type="PANTHER" id="PTHR11439">
    <property type="entry name" value="GAG-POL-RELATED RETROTRANSPOSON"/>
    <property type="match status" value="1"/>
</dbReference>
<gene>
    <name evidence="2" type="ORF">NCGR_LOCUS15837</name>
</gene>
<name>A0A811NEU9_9POAL</name>
<evidence type="ECO:0000313" key="3">
    <source>
        <dbReference type="Proteomes" id="UP000604825"/>
    </source>
</evidence>
<reference evidence="2" key="1">
    <citation type="submission" date="2020-10" db="EMBL/GenBank/DDBJ databases">
        <authorList>
            <person name="Han B."/>
            <person name="Lu T."/>
            <person name="Zhao Q."/>
            <person name="Huang X."/>
            <person name="Zhao Y."/>
        </authorList>
    </citation>
    <scope>NUCLEOTIDE SEQUENCE</scope>
</reference>
<comment type="caution">
    <text evidence="2">The sequence shown here is derived from an EMBL/GenBank/DDBJ whole genome shotgun (WGS) entry which is preliminary data.</text>
</comment>
<dbReference type="CDD" id="cd09272">
    <property type="entry name" value="RNase_HI_RT_Ty1"/>
    <property type="match status" value="1"/>
</dbReference>